<dbReference type="EMBL" id="KQ474076">
    <property type="protein sequence ID" value="KPV76466.1"/>
    <property type="molecule type" value="Genomic_DNA"/>
</dbReference>
<dbReference type="GO" id="GO:0050085">
    <property type="term" value="F:mannitol 2-dehydrogenase (NADP+) activity"/>
    <property type="evidence" value="ECO:0007669"/>
    <property type="project" value="UniProtKB-ARBA"/>
</dbReference>
<dbReference type="InterPro" id="IPR057326">
    <property type="entry name" value="KR_dom"/>
</dbReference>
<dbReference type="AlphaFoldDB" id="A0A194SAP5"/>
<proteinExistence type="inferred from homology"/>
<dbReference type="Proteomes" id="UP000053890">
    <property type="component" value="Unassembled WGS sequence"/>
</dbReference>
<dbReference type="Gene3D" id="3.40.50.720">
    <property type="entry name" value="NAD(P)-binding Rossmann-like Domain"/>
    <property type="match status" value="1"/>
</dbReference>
<dbReference type="FunFam" id="3.40.50.720:FF:000090">
    <property type="entry name" value="NADP-dependent mannitol dehydrogenase"/>
    <property type="match status" value="1"/>
</dbReference>
<dbReference type="OrthoDB" id="1888931at2759"/>
<protein>
    <recommendedName>
        <fullName evidence="4">Ketoreductase domain-containing protein</fullName>
    </recommendedName>
</protein>
<evidence type="ECO:0000313" key="5">
    <source>
        <dbReference type="EMBL" id="KPV76466.1"/>
    </source>
</evidence>
<dbReference type="PRINTS" id="PR00081">
    <property type="entry name" value="GDHRDH"/>
</dbReference>
<dbReference type="PRINTS" id="PR00080">
    <property type="entry name" value="SDRFAMILY"/>
</dbReference>
<reference evidence="5 6" key="1">
    <citation type="journal article" date="2015" name="Front. Microbiol.">
        <title>Genome sequence of the plant growth promoting endophytic yeast Rhodotorula graminis WP1.</title>
        <authorList>
            <person name="Firrincieli A."/>
            <person name="Otillar R."/>
            <person name="Salamov A."/>
            <person name="Schmutz J."/>
            <person name="Khan Z."/>
            <person name="Redman R.S."/>
            <person name="Fleck N.D."/>
            <person name="Lindquist E."/>
            <person name="Grigoriev I.V."/>
            <person name="Doty S.L."/>
        </authorList>
    </citation>
    <scope>NUCLEOTIDE SEQUENCE [LARGE SCALE GENOMIC DNA]</scope>
    <source>
        <strain evidence="5 6">WP1</strain>
    </source>
</reference>
<dbReference type="Pfam" id="PF13561">
    <property type="entry name" value="adh_short_C2"/>
    <property type="match status" value="1"/>
</dbReference>
<comment type="similarity">
    <text evidence="1">Belongs to the short-chain dehydrogenases/reductases (SDR) family.</text>
</comment>
<keyword evidence="2" id="KW-0521">NADP</keyword>
<dbReference type="STRING" id="578459.A0A194SAP5"/>
<dbReference type="PANTHER" id="PTHR43008:SF1">
    <property type="entry name" value="NADP-DEPENDENT MANNITOL DEHYDROGENASE-RELATED"/>
    <property type="match status" value="1"/>
</dbReference>
<evidence type="ECO:0000256" key="3">
    <source>
        <dbReference type="ARBA" id="ARBA00023002"/>
    </source>
</evidence>
<dbReference type="SUPFAM" id="SSF51735">
    <property type="entry name" value="NAD(P)-binding Rossmann-fold domains"/>
    <property type="match status" value="1"/>
</dbReference>
<accession>A0A194SAP5</accession>
<dbReference type="OMA" id="MTGSDCI"/>
<feature type="non-terminal residue" evidence="5">
    <location>
        <position position="1"/>
    </location>
</feature>
<evidence type="ECO:0000313" key="6">
    <source>
        <dbReference type="Proteomes" id="UP000053890"/>
    </source>
</evidence>
<evidence type="ECO:0000256" key="1">
    <source>
        <dbReference type="ARBA" id="ARBA00006484"/>
    </source>
</evidence>
<feature type="domain" description="Ketoreductase" evidence="4">
    <location>
        <begin position="21"/>
        <end position="233"/>
    </location>
</feature>
<dbReference type="SMART" id="SM00822">
    <property type="entry name" value="PKS_KR"/>
    <property type="match status" value="1"/>
</dbReference>
<name>A0A194SAP5_RHOGW</name>
<dbReference type="InterPro" id="IPR002347">
    <property type="entry name" value="SDR_fam"/>
</dbReference>
<keyword evidence="6" id="KW-1185">Reference proteome</keyword>
<organism evidence="5 6">
    <name type="scientific">Rhodotorula graminis (strain WP1)</name>
    <dbReference type="NCBI Taxonomy" id="578459"/>
    <lineage>
        <taxon>Eukaryota</taxon>
        <taxon>Fungi</taxon>
        <taxon>Dikarya</taxon>
        <taxon>Basidiomycota</taxon>
        <taxon>Pucciniomycotina</taxon>
        <taxon>Microbotryomycetes</taxon>
        <taxon>Sporidiobolales</taxon>
        <taxon>Sporidiobolaceae</taxon>
        <taxon>Rhodotorula</taxon>
    </lineage>
</organism>
<dbReference type="InterPro" id="IPR020904">
    <property type="entry name" value="Sc_DH/Rdtase_CS"/>
</dbReference>
<dbReference type="PANTHER" id="PTHR43008">
    <property type="entry name" value="BENZIL REDUCTASE"/>
    <property type="match status" value="1"/>
</dbReference>
<dbReference type="RefSeq" id="XP_018272515.1">
    <property type="nucleotide sequence ID" value="XM_018412124.1"/>
</dbReference>
<dbReference type="GeneID" id="28972573"/>
<dbReference type="GO" id="GO:0005975">
    <property type="term" value="P:carbohydrate metabolic process"/>
    <property type="evidence" value="ECO:0007669"/>
    <property type="project" value="UniProtKB-ARBA"/>
</dbReference>
<evidence type="ECO:0000259" key="4">
    <source>
        <dbReference type="SMART" id="SM00822"/>
    </source>
</evidence>
<sequence>FPRPVPSLPDSILARFSMKGKVTIVTGGSGGLGWAAAEGIAEAGGDLALQYRSAEGMDERAADLAKKYGTKVKAYKVDVAEYDAIKKLVDDVKQEFGRIDCFIANAGMGGSGRIGELDLDQWRRIQAVNYDAVFYAMKVLAPVFEAQGNGSFIATTSISARIVNVPLDQSAYNASKAAVVHLCKSVARDWRLFARVNTISPGFFDTAMGAAPEVADTVHRYSVLGRQGDPKELAGAFLYLASDASTYTTGHDMLVDGGYTLS</sequence>
<dbReference type="PROSITE" id="PS00061">
    <property type="entry name" value="ADH_SHORT"/>
    <property type="match status" value="1"/>
</dbReference>
<keyword evidence="3" id="KW-0560">Oxidoreductase</keyword>
<evidence type="ECO:0000256" key="2">
    <source>
        <dbReference type="ARBA" id="ARBA00022857"/>
    </source>
</evidence>
<gene>
    <name evidence="5" type="ORF">RHOBADRAFT_13114</name>
</gene>
<dbReference type="GO" id="GO:0044281">
    <property type="term" value="P:small molecule metabolic process"/>
    <property type="evidence" value="ECO:0007669"/>
    <property type="project" value="UniProtKB-ARBA"/>
</dbReference>
<dbReference type="InterPro" id="IPR036291">
    <property type="entry name" value="NAD(P)-bd_dom_sf"/>
</dbReference>
<dbReference type="GO" id="GO:0050664">
    <property type="term" value="F:oxidoreductase activity, acting on NAD(P)H, oxygen as acceptor"/>
    <property type="evidence" value="ECO:0007669"/>
    <property type="project" value="TreeGrafter"/>
</dbReference>